<proteinExistence type="predicted"/>
<evidence type="ECO:0000313" key="4">
    <source>
        <dbReference type="Proteomes" id="UP001165074"/>
    </source>
</evidence>
<name>A0A9W6RUR1_9ACTN</name>
<dbReference type="GO" id="GO:0003677">
    <property type="term" value="F:DNA binding"/>
    <property type="evidence" value="ECO:0007669"/>
    <property type="project" value="InterPro"/>
</dbReference>
<feature type="region of interest" description="Disordered" evidence="1">
    <location>
        <begin position="1"/>
        <end position="48"/>
    </location>
</feature>
<evidence type="ECO:0000256" key="1">
    <source>
        <dbReference type="SAM" id="MobiDB-lite"/>
    </source>
</evidence>
<protein>
    <recommendedName>
        <fullName evidence="2">Transposase IS200-like domain-containing protein</fullName>
    </recommendedName>
</protein>
<feature type="domain" description="Transposase IS200-like" evidence="2">
    <location>
        <begin position="34"/>
        <end position="75"/>
    </location>
</feature>
<dbReference type="AlphaFoldDB" id="A0A9W6RUR1"/>
<dbReference type="EMBL" id="BSTK01000001">
    <property type="protein sequence ID" value="GLY82216.1"/>
    <property type="molecule type" value="Genomic_DNA"/>
</dbReference>
<feature type="compositionally biased region" description="Basic and acidic residues" evidence="1">
    <location>
        <begin position="34"/>
        <end position="48"/>
    </location>
</feature>
<evidence type="ECO:0000259" key="2">
    <source>
        <dbReference type="Pfam" id="PF01797"/>
    </source>
</evidence>
<feature type="compositionally biased region" description="Polar residues" evidence="1">
    <location>
        <begin position="20"/>
        <end position="33"/>
    </location>
</feature>
<dbReference type="SUPFAM" id="SSF143422">
    <property type="entry name" value="Transposase IS200-like"/>
    <property type="match status" value="1"/>
</dbReference>
<organism evidence="3 4">
    <name type="scientific">Actinoallomurus iriomotensis</name>
    <dbReference type="NCBI Taxonomy" id="478107"/>
    <lineage>
        <taxon>Bacteria</taxon>
        <taxon>Bacillati</taxon>
        <taxon>Actinomycetota</taxon>
        <taxon>Actinomycetes</taxon>
        <taxon>Streptosporangiales</taxon>
        <taxon>Thermomonosporaceae</taxon>
        <taxon>Actinoallomurus</taxon>
    </lineage>
</organism>
<gene>
    <name evidence="3" type="ORF">Airi02_001480</name>
</gene>
<evidence type="ECO:0000313" key="3">
    <source>
        <dbReference type="EMBL" id="GLY82216.1"/>
    </source>
</evidence>
<dbReference type="Pfam" id="PF01797">
    <property type="entry name" value="Y1_Tnp"/>
    <property type="match status" value="1"/>
</dbReference>
<keyword evidence="4" id="KW-1185">Reference proteome</keyword>
<reference evidence="3" key="1">
    <citation type="submission" date="2023-03" db="EMBL/GenBank/DDBJ databases">
        <title>Actinoallomurus iriomotensis NBRC 103684.</title>
        <authorList>
            <person name="Ichikawa N."/>
            <person name="Sato H."/>
            <person name="Tonouchi N."/>
        </authorList>
    </citation>
    <scope>NUCLEOTIDE SEQUENCE</scope>
    <source>
        <strain evidence="3">NBRC 103684</strain>
    </source>
</reference>
<dbReference type="GO" id="GO:0004803">
    <property type="term" value="F:transposase activity"/>
    <property type="evidence" value="ECO:0007669"/>
    <property type="project" value="InterPro"/>
</dbReference>
<dbReference type="Gene3D" id="3.30.70.1290">
    <property type="entry name" value="Transposase IS200-like"/>
    <property type="match status" value="1"/>
</dbReference>
<dbReference type="GO" id="GO:0006313">
    <property type="term" value="P:DNA transposition"/>
    <property type="evidence" value="ECO:0007669"/>
    <property type="project" value="InterPro"/>
</dbReference>
<accession>A0A9W6RUR1</accession>
<dbReference type="InterPro" id="IPR036515">
    <property type="entry name" value="Transposase_17_sf"/>
</dbReference>
<dbReference type="InterPro" id="IPR002686">
    <property type="entry name" value="Transposase_17"/>
</dbReference>
<comment type="caution">
    <text evidence="3">The sequence shown here is derived from an EMBL/GenBank/DDBJ whole genome shotgun (WGS) entry which is preliminary data.</text>
</comment>
<sequence>MPTSGEFNGTRPCPPARALPTQNRPVLPGQQSPRQEHNTHVSEYLRDGHLQSPSYLAASCGGTPLTTITEYIQNQKRPD</sequence>
<dbReference type="Proteomes" id="UP001165074">
    <property type="component" value="Unassembled WGS sequence"/>
</dbReference>